<comment type="caution">
    <text evidence="1">The sequence shown here is derived from an EMBL/GenBank/DDBJ whole genome shotgun (WGS) entry which is preliminary data.</text>
</comment>
<dbReference type="AlphaFoldDB" id="A0A9X3TRS6"/>
<dbReference type="Proteomes" id="UP001151071">
    <property type="component" value="Unassembled WGS sequence"/>
</dbReference>
<protein>
    <submittedName>
        <fullName evidence="1">Uncharacterized protein</fullName>
    </submittedName>
</protein>
<accession>A0A9X3TRS6</accession>
<keyword evidence="2" id="KW-1185">Reference proteome</keyword>
<organism evidence="1 2">
    <name type="scientific">Brevibacillus thermoruber</name>
    <dbReference type="NCBI Taxonomy" id="33942"/>
    <lineage>
        <taxon>Bacteria</taxon>
        <taxon>Bacillati</taxon>
        <taxon>Bacillota</taxon>
        <taxon>Bacilli</taxon>
        <taxon>Bacillales</taxon>
        <taxon>Paenibacillaceae</taxon>
        <taxon>Brevibacillus</taxon>
    </lineage>
</organism>
<evidence type="ECO:0000313" key="2">
    <source>
        <dbReference type="Proteomes" id="UP001151071"/>
    </source>
</evidence>
<evidence type="ECO:0000313" key="1">
    <source>
        <dbReference type="EMBL" id="MDA5109377.1"/>
    </source>
</evidence>
<dbReference type="EMBL" id="JAPYYP010000016">
    <property type="protein sequence ID" value="MDA5109377.1"/>
    <property type="molecule type" value="Genomic_DNA"/>
</dbReference>
<reference evidence="1" key="1">
    <citation type="submission" date="2022-12" db="EMBL/GenBank/DDBJ databases">
        <title>Draft genome sequence of the thermophilic strain Brevibacillus thermoruber HT42, isolated from Los Humeros, Puebla, Mexico, with biotechnological potential.</title>
        <authorList>
            <person name="Lara Sanchez J."/>
            <person name="Solis Palacios R."/>
            <person name="Bustos Baena A.S."/>
            <person name="Ruz Baez A.E."/>
            <person name="Espinosa Luna G."/>
            <person name="Oliart Ros R.M."/>
        </authorList>
    </citation>
    <scope>NUCLEOTIDE SEQUENCE</scope>
    <source>
        <strain evidence="1">HT42</strain>
    </source>
</reference>
<sequence length="157" mass="17391">MFVLQRMMEALDQALSGHGVIRDVILRTEHSLLEDEETREITVYVTATAEEAEQPLATVHLFPLPDGAACEVEAEIAYPGAGEAEAAARLWERARAIVPEVSLTEKRRCLKPGVPAERGVTLDFHFVVEGPETNEANVRCRQALDRFAADLGRLLRL</sequence>
<name>A0A9X3TRS6_9BACL</name>
<dbReference type="RefSeq" id="WP_271140338.1">
    <property type="nucleotide sequence ID" value="NZ_JAPYYP010000016.1"/>
</dbReference>
<proteinExistence type="predicted"/>
<gene>
    <name evidence="1" type="ORF">O3V59_13480</name>
</gene>